<dbReference type="SMART" id="SM00385">
    <property type="entry name" value="CYCLIN"/>
    <property type="match status" value="2"/>
</dbReference>
<feature type="compositionally biased region" description="Low complexity" evidence="3">
    <location>
        <begin position="310"/>
        <end position="336"/>
    </location>
</feature>
<protein>
    <submittedName>
        <fullName evidence="5">Cyclin-K-like</fullName>
    </submittedName>
</protein>
<dbReference type="SUPFAM" id="SSF47954">
    <property type="entry name" value="Cyclin-like"/>
    <property type="match status" value="2"/>
</dbReference>
<feature type="compositionally biased region" description="Polar residues" evidence="3">
    <location>
        <begin position="485"/>
        <end position="502"/>
    </location>
</feature>
<dbReference type="Gene3D" id="1.10.472.10">
    <property type="entry name" value="Cyclin-like"/>
    <property type="match status" value="2"/>
</dbReference>
<evidence type="ECO:0000259" key="4">
    <source>
        <dbReference type="SMART" id="SM00385"/>
    </source>
</evidence>
<dbReference type="InterPro" id="IPR036915">
    <property type="entry name" value="Cyclin-like_sf"/>
</dbReference>
<reference evidence="5" key="1">
    <citation type="submission" date="2020-04" db="EMBL/GenBank/DDBJ databases">
        <authorList>
            <person name="Neveu A P."/>
        </authorList>
    </citation>
    <scope>NUCLEOTIDE SEQUENCE</scope>
    <source>
        <tissue evidence="5">Whole embryo</tissue>
    </source>
</reference>
<feature type="compositionally biased region" description="Low complexity" evidence="3">
    <location>
        <begin position="359"/>
        <end position="372"/>
    </location>
</feature>
<feature type="compositionally biased region" description="Pro residues" evidence="3">
    <location>
        <begin position="444"/>
        <end position="458"/>
    </location>
</feature>
<gene>
    <name evidence="5" type="primary">Ccnk</name>
</gene>
<dbReference type="CDD" id="cd20530">
    <property type="entry name" value="CYCLIN_CCNK_rpt1"/>
    <property type="match status" value="1"/>
</dbReference>
<evidence type="ECO:0000256" key="2">
    <source>
        <dbReference type="RuleBase" id="RU000383"/>
    </source>
</evidence>
<dbReference type="FunFam" id="1.10.472.10:FF:000021">
    <property type="entry name" value="Cyclin-K (Predicted)"/>
    <property type="match status" value="1"/>
</dbReference>
<dbReference type="Pfam" id="PF21797">
    <property type="entry name" value="CycT2-like_C"/>
    <property type="match status" value="1"/>
</dbReference>
<dbReference type="GO" id="GO:0006357">
    <property type="term" value="P:regulation of transcription by RNA polymerase II"/>
    <property type="evidence" value="ECO:0007669"/>
    <property type="project" value="InterPro"/>
</dbReference>
<comment type="similarity">
    <text evidence="2">Belongs to the cyclin family.</text>
</comment>
<feature type="domain" description="Cyclin-like" evidence="4">
    <location>
        <begin position="152"/>
        <end position="236"/>
    </location>
</feature>
<dbReference type="InterPro" id="IPR043198">
    <property type="entry name" value="Cyclin/Ssn8"/>
</dbReference>
<evidence type="ECO:0000256" key="1">
    <source>
        <dbReference type="ARBA" id="ARBA00023127"/>
    </source>
</evidence>
<feature type="domain" description="Cyclin-like" evidence="4">
    <location>
        <begin position="45"/>
        <end position="139"/>
    </location>
</feature>
<dbReference type="InterPro" id="IPR006671">
    <property type="entry name" value="Cyclin_N"/>
</dbReference>
<feature type="region of interest" description="Disordered" evidence="3">
    <location>
        <begin position="402"/>
        <end position="521"/>
    </location>
</feature>
<feature type="region of interest" description="Disordered" evidence="3">
    <location>
        <begin position="248"/>
        <end position="386"/>
    </location>
</feature>
<dbReference type="AlphaFoldDB" id="A0A6F9D9I1"/>
<dbReference type="PANTHER" id="PTHR10026">
    <property type="entry name" value="CYCLIN"/>
    <property type="match status" value="1"/>
</dbReference>
<dbReference type="GO" id="GO:0016538">
    <property type="term" value="F:cyclin-dependent protein serine/threonine kinase regulator activity"/>
    <property type="evidence" value="ECO:0007669"/>
    <property type="project" value="InterPro"/>
</dbReference>
<evidence type="ECO:0000313" key="5">
    <source>
        <dbReference type="EMBL" id="CAB3228933.1"/>
    </source>
</evidence>
<accession>A0A6F9D9I1</accession>
<dbReference type="InterPro" id="IPR013763">
    <property type="entry name" value="Cyclin-like_dom"/>
</dbReference>
<keyword evidence="1 2" id="KW-0195">Cyclin</keyword>
<dbReference type="CDD" id="cd20531">
    <property type="entry name" value="CYCLIN_CCNK_rpt2"/>
    <property type="match status" value="1"/>
</dbReference>
<feature type="compositionally biased region" description="Basic and acidic residues" evidence="3">
    <location>
        <begin position="265"/>
        <end position="275"/>
    </location>
</feature>
<name>A0A6F9D9I1_9ASCI</name>
<feature type="compositionally biased region" description="Low complexity" evidence="3">
    <location>
        <begin position="292"/>
        <end position="302"/>
    </location>
</feature>
<dbReference type="EMBL" id="LR783723">
    <property type="protein sequence ID" value="CAB3228933.1"/>
    <property type="molecule type" value="mRNA"/>
</dbReference>
<proteinExistence type="evidence at transcript level"/>
<evidence type="ECO:0000256" key="3">
    <source>
        <dbReference type="SAM" id="MobiDB-lite"/>
    </source>
</evidence>
<sequence length="521" mass="57890">MTVEKGETQNMPCWYYDKADLKKTPSLQDGINAETESRYRREGPRFIFDMGTRLGLHHDTIATGIVFFHRFYMFHSFKKFPRHITATCCLFLAGKVEETPKKCKDLIKVARSLLNDAQFAQFGSDPKEEVLTFEKVLLQTIKFDLTVEHPYKYMVQYANALKGDRAKIEKLVQMSWTFINDSLCTSLCLQWEPQIVAVAVMYLAGRLCKFEPQDWAYNRGRWWEQFIDDISIELLEDICHQVLDQYSHAKGGKAGSSGKAKRERPKTPGDAEKTNEPQAKTSRSESHKSSQKSKPSQSHSSQATGKKSHSSQSSQNQSTSNNKSQSSSNQRRASSNTEVVAMDTVDTGDRGTIEQGKPPGSKTQVSTSSSKPKTPPNAPSEMSTSFYSNLNQYQSFMGTTVPSTLAFLPPPAQHKPSQGYIGQYPAQGGPQTPPVHQPFTASSGPPPPPNFSTFPPMPGAFEGSFPPPARFPHTTPPATDMSMFPPTQGNYPAHFTGQSQPGLATVRITGRRDQSGSQPWP</sequence>
<dbReference type="Pfam" id="PF00134">
    <property type="entry name" value="Cyclin_N"/>
    <property type="match status" value="1"/>
</dbReference>
<organism evidence="5">
    <name type="scientific">Phallusia mammillata</name>
    <dbReference type="NCBI Taxonomy" id="59560"/>
    <lineage>
        <taxon>Eukaryota</taxon>
        <taxon>Metazoa</taxon>
        <taxon>Chordata</taxon>
        <taxon>Tunicata</taxon>
        <taxon>Ascidiacea</taxon>
        <taxon>Phlebobranchia</taxon>
        <taxon>Ascidiidae</taxon>
        <taxon>Phallusia</taxon>
    </lineage>
</organism>